<dbReference type="SMART" id="SM00326">
    <property type="entry name" value="SH3"/>
    <property type="match status" value="1"/>
</dbReference>
<dbReference type="Proteomes" id="UP000233060">
    <property type="component" value="Unassembled WGS sequence"/>
</dbReference>
<dbReference type="STRING" id="9531.ENSCATP00000012914"/>
<evidence type="ECO:0000259" key="12">
    <source>
        <dbReference type="PROSITE" id="PS50011"/>
    </source>
</evidence>
<keyword evidence="1 8" id="KW-0728">SH3 domain</keyword>
<evidence type="ECO:0000256" key="4">
    <source>
        <dbReference type="ARBA" id="ARBA00022777"/>
    </source>
</evidence>
<dbReference type="Ensembl" id="ENSCATT00000037047.1">
    <property type="protein sequence ID" value="ENSCATP00000012914.1"/>
    <property type="gene ID" value="ENSCATG00000030608.1"/>
</dbReference>
<dbReference type="Bgee" id="ENSCATG00000030608">
    <property type="expression patterns" value="Expressed in spleen and 12 other cell types or tissues"/>
</dbReference>
<dbReference type="InterPro" id="IPR000719">
    <property type="entry name" value="Prot_kinase_dom"/>
</dbReference>
<dbReference type="InterPro" id="IPR036028">
    <property type="entry name" value="SH3-like_dom_sf"/>
</dbReference>
<name>A0A2K5LIW9_CERAT</name>
<dbReference type="SUPFAM" id="SSF56112">
    <property type="entry name" value="Protein kinase-like (PK-like)"/>
    <property type="match status" value="1"/>
</dbReference>
<dbReference type="PROSITE" id="PS50011">
    <property type="entry name" value="PROTEIN_KINASE_DOM"/>
    <property type="match status" value="1"/>
</dbReference>
<accession>A0A2K5LIW9</accession>
<dbReference type="PRINTS" id="PR00452">
    <property type="entry name" value="SH3DOMAIN"/>
</dbReference>
<dbReference type="Pfam" id="PF00018">
    <property type="entry name" value="SH3_1"/>
    <property type="match status" value="1"/>
</dbReference>
<dbReference type="InterPro" id="IPR050198">
    <property type="entry name" value="Non-receptor_tyrosine_kinases"/>
</dbReference>
<dbReference type="SUPFAM" id="SSF55550">
    <property type="entry name" value="SH2 domain"/>
    <property type="match status" value="1"/>
</dbReference>
<dbReference type="PRINTS" id="PR00401">
    <property type="entry name" value="SH2DOMAIN"/>
</dbReference>
<dbReference type="Pfam" id="PF07714">
    <property type="entry name" value="PK_Tyr_Ser-Thr"/>
    <property type="match status" value="1"/>
</dbReference>
<dbReference type="Gene3D" id="1.10.510.10">
    <property type="entry name" value="Transferase(Phosphotransferase) domain 1"/>
    <property type="match status" value="2"/>
</dbReference>
<protein>
    <recommendedName>
        <fullName evidence="9">Tyrosine-protein kinase</fullName>
        <ecNumber evidence="9">2.7.10.2</ecNumber>
    </recommendedName>
</protein>
<reference evidence="13" key="2">
    <citation type="submission" date="2025-09" db="UniProtKB">
        <authorList>
            <consortium name="Ensembl"/>
        </authorList>
    </citation>
    <scope>IDENTIFICATION</scope>
</reference>
<evidence type="ECO:0000256" key="8">
    <source>
        <dbReference type="PROSITE-ProRule" id="PRU00192"/>
    </source>
</evidence>
<dbReference type="Gene3D" id="3.30.505.10">
    <property type="entry name" value="SH2 domain"/>
    <property type="match status" value="1"/>
</dbReference>
<evidence type="ECO:0000256" key="6">
    <source>
        <dbReference type="ARBA" id="ARBA00023137"/>
    </source>
</evidence>
<evidence type="ECO:0000256" key="5">
    <source>
        <dbReference type="ARBA" id="ARBA00022840"/>
    </source>
</evidence>
<dbReference type="GeneTree" id="ENSGT00940000154920"/>
<dbReference type="InterPro" id="IPR001452">
    <property type="entry name" value="SH3_domain"/>
</dbReference>
<dbReference type="InterPro" id="IPR001245">
    <property type="entry name" value="Ser-Thr/Tyr_kinase_cat_dom"/>
</dbReference>
<dbReference type="FunFam" id="3.30.505.10:FF:000001">
    <property type="entry name" value="Tyrosine-protein kinase"/>
    <property type="match status" value="1"/>
</dbReference>
<dbReference type="PROSITE" id="PS50002">
    <property type="entry name" value="SH3"/>
    <property type="match status" value="1"/>
</dbReference>
<dbReference type="InterPro" id="IPR036860">
    <property type="entry name" value="SH2_dom_sf"/>
</dbReference>
<dbReference type="AlphaFoldDB" id="A0A2K5LIW9"/>
<feature type="domain" description="SH3" evidence="11">
    <location>
        <begin position="82"/>
        <end position="143"/>
    </location>
</feature>
<reference evidence="13" key="1">
    <citation type="submission" date="2025-08" db="UniProtKB">
        <authorList>
            <consortium name="Ensembl"/>
        </authorList>
    </citation>
    <scope>IDENTIFICATION</scope>
</reference>
<keyword evidence="4 9" id="KW-0418">Kinase</keyword>
<dbReference type="Gene3D" id="2.30.30.40">
    <property type="entry name" value="SH3 Domains"/>
    <property type="match status" value="1"/>
</dbReference>
<evidence type="ECO:0000256" key="2">
    <source>
        <dbReference type="ARBA" id="ARBA00022679"/>
    </source>
</evidence>
<feature type="domain" description="SH2" evidence="10">
    <location>
        <begin position="143"/>
        <end position="240"/>
    </location>
</feature>
<evidence type="ECO:0000313" key="14">
    <source>
        <dbReference type="Proteomes" id="UP000233060"/>
    </source>
</evidence>
<dbReference type="OMA" id="YTEHADS"/>
<proteinExistence type="inferred from homology"/>
<evidence type="ECO:0000259" key="10">
    <source>
        <dbReference type="PROSITE" id="PS50001"/>
    </source>
</evidence>
<keyword evidence="3 9" id="KW-0547">Nucleotide-binding</keyword>
<dbReference type="EC" id="2.7.10.2" evidence="9"/>
<dbReference type="SUPFAM" id="SSF50044">
    <property type="entry name" value="SH3-domain"/>
    <property type="match status" value="1"/>
</dbReference>
<evidence type="ECO:0000256" key="9">
    <source>
        <dbReference type="RuleBase" id="RU362096"/>
    </source>
</evidence>
<sequence>MGCIKSKENEIPAIKYLKILQTIGAEPAAVSPCPSFSAKGTAVNFSSLSMTPFGGSSGVTPFGGASSLFSVVPSSYPAGLTGGVTIFVALYDYEARATEDLSFKKGERFQVINNTEGDWWKARSIATGKNGYILSNSIQAEEWYFRKMGRKDAERLLLNPGNQYIFLGREKSETTKGAYSLSIRDWDEVRGDNVKHYKIRKLVNSGYYITTREQLDALQKLAKHYTEHADSVCHKLTTVCPTVKPQTQGLAKDVKLGQGCFGKMWMGTWNGTTKVIMTKKKKKKRHGKLVPLYAVVSEEPIYIVTVYMSKGNLRAANILVGENLVGKIADFDLARLIEDNEYTARQGAEFPIKWTAPEAALYGGFTIKSDVWSLGILQTELVTKGRVPYPGMVNREVLE</sequence>
<dbReference type="PROSITE" id="PS50001">
    <property type="entry name" value="SH2"/>
    <property type="match status" value="1"/>
</dbReference>
<organism evidence="13 14">
    <name type="scientific">Cercocebus atys</name>
    <name type="common">Sooty mangabey</name>
    <name type="synonym">Cercocebus torquatus atys</name>
    <dbReference type="NCBI Taxonomy" id="9531"/>
    <lineage>
        <taxon>Eukaryota</taxon>
        <taxon>Metazoa</taxon>
        <taxon>Chordata</taxon>
        <taxon>Craniata</taxon>
        <taxon>Vertebrata</taxon>
        <taxon>Euteleostomi</taxon>
        <taxon>Mammalia</taxon>
        <taxon>Eutheria</taxon>
        <taxon>Euarchontoglires</taxon>
        <taxon>Primates</taxon>
        <taxon>Haplorrhini</taxon>
        <taxon>Catarrhini</taxon>
        <taxon>Cercopithecidae</taxon>
        <taxon>Cercopithecinae</taxon>
        <taxon>Cercocebus</taxon>
    </lineage>
</organism>
<dbReference type="InterPro" id="IPR011009">
    <property type="entry name" value="Kinase-like_dom_sf"/>
</dbReference>
<keyword evidence="7" id="KW-0727">SH2 domain</keyword>
<dbReference type="Pfam" id="PF00017">
    <property type="entry name" value="SH2"/>
    <property type="match status" value="1"/>
</dbReference>
<dbReference type="PRINTS" id="PR00109">
    <property type="entry name" value="TYRKINASE"/>
</dbReference>
<dbReference type="GO" id="GO:0004715">
    <property type="term" value="F:non-membrane spanning protein tyrosine kinase activity"/>
    <property type="evidence" value="ECO:0007669"/>
    <property type="project" value="UniProtKB-EC"/>
</dbReference>
<keyword evidence="6 9" id="KW-0829">Tyrosine-protein kinase</keyword>
<dbReference type="GO" id="GO:0005829">
    <property type="term" value="C:cytosol"/>
    <property type="evidence" value="ECO:0007669"/>
    <property type="project" value="UniProtKB-ARBA"/>
</dbReference>
<dbReference type="InterPro" id="IPR000980">
    <property type="entry name" value="SH2"/>
</dbReference>
<keyword evidence="14" id="KW-1185">Reference proteome</keyword>
<evidence type="ECO:0000256" key="7">
    <source>
        <dbReference type="PROSITE-ProRule" id="PRU00191"/>
    </source>
</evidence>
<evidence type="ECO:0000313" key="13">
    <source>
        <dbReference type="Ensembl" id="ENSCATP00000012914.1"/>
    </source>
</evidence>
<feature type="domain" description="Protein kinase" evidence="12">
    <location>
        <begin position="119"/>
        <end position="399"/>
    </location>
</feature>
<comment type="catalytic activity">
    <reaction evidence="9">
        <text>L-tyrosyl-[protein] + ATP = O-phospho-L-tyrosyl-[protein] + ADP + H(+)</text>
        <dbReference type="Rhea" id="RHEA:10596"/>
        <dbReference type="Rhea" id="RHEA-COMP:10136"/>
        <dbReference type="Rhea" id="RHEA-COMP:20101"/>
        <dbReference type="ChEBI" id="CHEBI:15378"/>
        <dbReference type="ChEBI" id="CHEBI:30616"/>
        <dbReference type="ChEBI" id="CHEBI:46858"/>
        <dbReference type="ChEBI" id="CHEBI:61978"/>
        <dbReference type="ChEBI" id="CHEBI:456216"/>
        <dbReference type="EC" id="2.7.10.2"/>
    </reaction>
</comment>
<keyword evidence="5 9" id="KW-0067">ATP-binding</keyword>
<keyword evidence="2 9" id="KW-0808">Transferase</keyword>
<comment type="similarity">
    <text evidence="9">Belongs to the protein kinase superfamily. Tyr protein kinase family.</text>
</comment>
<evidence type="ECO:0000256" key="1">
    <source>
        <dbReference type="ARBA" id="ARBA00022443"/>
    </source>
</evidence>
<dbReference type="SMART" id="SM00252">
    <property type="entry name" value="SH2"/>
    <property type="match status" value="1"/>
</dbReference>
<dbReference type="GO" id="GO:0005524">
    <property type="term" value="F:ATP binding"/>
    <property type="evidence" value="ECO:0007669"/>
    <property type="project" value="UniProtKB-KW"/>
</dbReference>
<evidence type="ECO:0000259" key="11">
    <source>
        <dbReference type="PROSITE" id="PS50002"/>
    </source>
</evidence>
<dbReference type="PANTHER" id="PTHR24418">
    <property type="entry name" value="TYROSINE-PROTEIN KINASE"/>
    <property type="match status" value="1"/>
</dbReference>
<evidence type="ECO:0000256" key="3">
    <source>
        <dbReference type="ARBA" id="ARBA00022741"/>
    </source>
</evidence>